<dbReference type="Proteomes" id="UP000324222">
    <property type="component" value="Unassembled WGS sequence"/>
</dbReference>
<proteinExistence type="predicted"/>
<protein>
    <submittedName>
        <fullName evidence="1">Uncharacterized protein</fullName>
    </submittedName>
</protein>
<keyword evidence="2" id="KW-1185">Reference proteome</keyword>
<dbReference type="EMBL" id="VSRR010015232">
    <property type="protein sequence ID" value="MPC57964.1"/>
    <property type="molecule type" value="Genomic_DNA"/>
</dbReference>
<organism evidence="1 2">
    <name type="scientific">Portunus trituberculatus</name>
    <name type="common">Swimming crab</name>
    <name type="synonym">Neptunus trituberculatus</name>
    <dbReference type="NCBI Taxonomy" id="210409"/>
    <lineage>
        <taxon>Eukaryota</taxon>
        <taxon>Metazoa</taxon>
        <taxon>Ecdysozoa</taxon>
        <taxon>Arthropoda</taxon>
        <taxon>Crustacea</taxon>
        <taxon>Multicrustacea</taxon>
        <taxon>Malacostraca</taxon>
        <taxon>Eumalacostraca</taxon>
        <taxon>Eucarida</taxon>
        <taxon>Decapoda</taxon>
        <taxon>Pleocyemata</taxon>
        <taxon>Brachyura</taxon>
        <taxon>Eubrachyura</taxon>
        <taxon>Portunoidea</taxon>
        <taxon>Portunidae</taxon>
        <taxon>Portuninae</taxon>
        <taxon>Portunus</taxon>
    </lineage>
</organism>
<evidence type="ECO:0000313" key="2">
    <source>
        <dbReference type="Proteomes" id="UP000324222"/>
    </source>
</evidence>
<name>A0A5B7GN42_PORTR</name>
<accession>A0A5B7GN42</accession>
<comment type="caution">
    <text evidence="1">The sequence shown here is derived from an EMBL/GenBank/DDBJ whole genome shotgun (WGS) entry which is preliminary data.</text>
</comment>
<reference evidence="1 2" key="1">
    <citation type="submission" date="2019-05" db="EMBL/GenBank/DDBJ databases">
        <title>Another draft genome of Portunus trituberculatus and its Hox gene families provides insights of decapod evolution.</title>
        <authorList>
            <person name="Jeong J.-H."/>
            <person name="Song I."/>
            <person name="Kim S."/>
            <person name="Choi T."/>
            <person name="Kim D."/>
            <person name="Ryu S."/>
            <person name="Kim W."/>
        </authorList>
    </citation>
    <scope>NUCLEOTIDE SEQUENCE [LARGE SCALE GENOMIC DNA]</scope>
    <source>
        <tissue evidence="1">Muscle</tissue>
    </source>
</reference>
<evidence type="ECO:0000313" key="1">
    <source>
        <dbReference type="EMBL" id="MPC57964.1"/>
    </source>
</evidence>
<gene>
    <name evidence="1" type="ORF">E2C01_051956</name>
</gene>
<dbReference type="AlphaFoldDB" id="A0A5B7GN42"/>
<sequence length="114" mass="12504">MQVREGRQDQRGGVRCEIVEGEWERGLVVGSHLGQDKRNGMRLGGIGQICSLIVYLRVVVAKSPSLVPSVTRAPKRPSASLASGDTPKRARKIYTLERTLTAANLSECMDLRSQ</sequence>